<evidence type="ECO:0000259" key="1">
    <source>
        <dbReference type="Pfam" id="PF00646"/>
    </source>
</evidence>
<evidence type="ECO:0000313" key="2">
    <source>
        <dbReference type="EMBL" id="KHJ85844.1"/>
    </source>
</evidence>
<feature type="domain" description="F-box" evidence="1">
    <location>
        <begin position="19"/>
        <end position="53"/>
    </location>
</feature>
<keyword evidence="3" id="KW-1185">Reference proteome</keyword>
<sequence length="348" mass="40076">MEGVASSTDTCQADVFERWDDLPRHLKIHVLQNLPYPTLRNFMFLSKECFQLASEIETEAFAVFLHDIAYLKDEDDEDNEYNSMEEGTVELSVWYIPPHLRNVPNSFEPYQLLFTRDKSGGCILRRVREETQHKSYGKEVRYAEETTFAAALRSFFQLTKNIKAKELSVEVERLNPDLERALNQQTTARFSCKTFLIRTEDRTLPPLLYPFIPAGCSLQVYTFPFPKPDDIFIESSCFDLELMRAAPMFDTEANVGVNDEQLPYLRGHRLAMKAPFISSKGVHEILLQWVEGRRRIAEVDLNQTRNLDKDETFEGLDEYILSGSELRDAIGDRLGGPTRGVISRVGIR</sequence>
<organism evidence="2 3">
    <name type="scientific">Oesophagostomum dentatum</name>
    <name type="common">Nodular worm</name>
    <dbReference type="NCBI Taxonomy" id="61180"/>
    <lineage>
        <taxon>Eukaryota</taxon>
        <taxon>Metazoa</taxon>
        <taxon>Ecdysozoa</taxon>
        <taxon>Nematoda</taxon>
        <taxon>Chromadorea</taxon>
        <taxon>Rhabditida</taxon>
        <taxon>Rhabditina</taxon>
        <taxon>Rhabditomorpha</taxon>
        <taxon>Strongyloidea</taxon>
        <taxon>Strongylidae</taxon>
        <taxon>Oesophagostomum</taxon>
    </lineage>
</organism>
<dbReference type="EMBL" id="KN562370">
    <property type="protein sequence ID" value="KHJ85844.1"/>
    <property type="molecule type" value="Genomic_DNA"/>
</dbReference>
<dbReference type="OrthoDB" id="5838623at2759"/>
<protein>
    <submittedName>
        <fullName evidence="2">F-box domain protein</fullName>
    </submittedName>
</protein>
<dbReference type="AlphaFoldDB" id="A0A0B1SLM4"/>
<proteinExistence type="predicted"/>
<name>A0A0B1SLM4_OESDE</name>
<evidence type="ECO:0000313" key="3">
    <source>
        <dbReference type="Proteomes" id="UP000053660"/>
    </source>
</evidence>
<dbReference type="InterPro" id="IPR001810">
    <property type="entry name" value="F-box_dom"/>
</dbReference>
<reference evidence="2 3" key="1">
    <citation type="submission" date="2014-03" db="EMBL/GenBank/DDBJ databases">
        <title>Draft genome of the hookworm Oesophagostomum dentatum.</title>
        <authorList>
            <person name="Mitreva M."/>
        </authorList>
    </citation>
    <scope>NUCLEOTIDE SEQUENCE [LARGE SCALE GENOMIC DNA]</scope>
    <source>
        <strain evidence="2 3">OD-Hann</strain>
    </source>
</reference>
<gene>
    <name evidence="2" type="ORF">OESDEN_14420</name>
</gene>
<dbReference type="Pfam" id="PF00646">
    <property type="entry name" value="F-box"/>
    <property type="match status" value="1"/>
</dbReference>
<feature type="non-terminal residue" evidence="2">
    <location>
        <position position="348"/>
    </location>
</feature>
<accession>A0A0B1SLM4</accession>
<dbReference type="Proteomes" id="UP000053660">
    <property type="component" value="Unassembled WGS sequence"/>
</dbReference>